<dbReference type="Proteomes" id="UP000184330">
    <property type="component" value="Unassembled WGS sequence"/>
</dbReference>
<dbReference type="OrthoDB" id="771136at2759"/>
<evidence type="ECO:0000256" key="1">
    <source>
        <dbReference type="ARBA" id="ARBA00007447"/>
    </source>
</evidence>
<dbReference type="PRINTS" id="PR00792">
    <property type="entry name" value="PEPSIN"/>
</dbReference>
<dbReference type="PROSITE" id="PS00141">
    <property type="entry name" value="ASP_PROTEASE"/>
    <property type="match status" value="1"/>
</dbReference>
<accession>A0A1L7WRE7</accession>
<dbReference type="STRING" id="576137.A0A1L7WRE7"/>
<dbReference type="InterPro" id="IPR001969">
    <property type="entry name" value="Aspartic_peptidase_AS"/>
</dbReference>
<gene>
    <name evidence="5" type="ORF">PAC_05225</name>
</gene>
<evidence type="ECO:0000313" key="5">
    <source>
        <dbReference type="EMBL" id="CZR55338.1"/>
    </source>
</evidence>
<dbReference type="EMBL" id="FJOG01000006">
    <property type="protein sequence ID" value="CZR55338.1"/>
    <property type="molecule type" value="Genomic_DNA"/>
</dbReference>
<dbReference type="InterPro" id="IPR033121">
    <property type="entry name" value="PEPTIDASE_A1"/>
</dbReference>
<keyword evidence="6" id="KW-1185">Reference proteome</keyword>
<dbReference type="InterPro" id="IPR021109">
    <property type="entry name" value="Peptidase_aspartic_dom_sf"/>
</dbReference>
<comment type="similarity">
    <text evidence="1 3">Belongs to the peptidase A1 family.</text>
</comment>
<evidence type="ECO:0000313" key="6">
    <source>
        <dbReference type="Proteomes" id="UP000184330"/>
    </source>
</evidence>
<dbReference type="PROSITE" id="PS51767">
    <property type="entry name" value="PEPTIDASE_A1"/>
    <property type="match status" value="1"/>
</dbReference>
<evidence type="ECO:0000256" key="3">
    <source>
        <dbReference type="RuleBase" id="RU000454"/>
    </source>
</evidence>
<dbReference type="Pfam" id="PF00026">
    <property type="entry name" value="Asp"/>
    <property type="match status" value="1"/>
</dbReference>
<dbReference type="InterPro" id="IPR001461">
    <property type="entry name" value="Aspartic_peptidase_A1"/>
</dbReference>
<feature type="domain" description="Peptidase A1" evidence="4">
    <location>
        <begin position="119"/>
        <end position="435"/>
    </location>
</feature>
<keyword evidence="2 3" id="KW-0064">Aspartyl protease</keyword>
<organism evidence="5 6">
    <name type="scientific">Phialocephala subalpina</name>
    <dbReference type="NCBI Taxonomy" id="576137"/>
    <lineage>
        <taxon>Eukaryota</taxon>
        <taxon>Fungi</taxon>
        <taxon>Dikarya</taxon>
        <taxon>Ascomycota</taxon>
        <taxon>Pezizomycotina</taxon>
        <taxon>Leotiomycetes</taxon>
        <taxon>Helotiales</taxon>
        <taxon>Mollisiaceae</taxon>
        <taxon>Phialocephala</taxon>
        <taxon>Phialocephala fortinii species complex</taxon>
    </lineage>
</organism>
<dbReference type="PANTHER" id="PTHR47966:SF51">
    <property type="entry name" value="BETA-SITE APP-CLEAVING ENZYME, ISOFORM A-RELATED"/>
    <property type="match status" value="1"/>
</dbReference>
<protein>
    <recommendedName>
        <fullName evidence="4">Peptidase A1 domain-containing protein</fullName>
    </recommendedName>
</protein>
<proteinExistence type="inferred from homology"/>
<reference evidence="5 6" key="1">
    <citation type="submission" date="2016-03" db="EMBL/GenBank/DDBJ databases">
        <authorList>
            <person name="Ploux O."/>
        </authorList>
    </citation>
    <scope>NUCLEOTIDE SEQUENCE [LARGE SCALE GENOMIC DNA]</scope>
    <source>
        <strain evidence="5 6">UAMH 11012</strain>
    </source>
</reference>
<dbReference type="Gene3D" id="2.40.70.10">
    <property type="entry name" value="Acid Proteases"/>
    <property type="match status" value="2"/>
</dbReference>
<dbReference type="PANTHER" id="PTHR47966">
    <property type="entry name" value="BETA-SITE APP-CLEAVING ENZYME, ISOFORM A-RELATED"/>
    <property type="match status" value="1"/>
</dbReference>
<evidence type="ECO:0000256" key="2">
    <source>
        <dbReference type="ARBA" id="ARBA00022750"/>
    </source>
</evidence>
<dbReference type="GO" id="GO:0006508">
    <property type="term" value="P:proteolysis"/>
    <property type="evidence" value="ECO:0007669"/>
    <property type="project" value="UniProtKB-KW"/>
</dbReference>
<dbReference type="AlphaFoldDB" id="A0A1L7WRE7"/>
<name>A0A1L7WRE7_9HELO</name>
<keyword evidence="3" id="KW-0378">Hydrolase</keyword>
<sequence>MANSALSYSHGSNPIVPRFLGHSQTFWVIKSAAVYSGRSYLLSMRACQIWNTLFYRMLCISILLWAPPRPFEVHPSTPVAEEFHINTITPVLWDNETKPSSSVNVTASLPARLGMANFWYITLKVGSPGQDVSAMVDTGSADLVIASSLLPHALQRWSAYDIDASNTAEIIPREPWVTSYGDPSNPVTMTGRYVDDIVSVGSICVYNIEFQVIELVDRLAITGFTPYLPSILGLFASRNSQYGITRWLTAVMDHTVEQVFAIDFQRGRSNGSIDFGYIDNSKFRGEIVYTPVIPTVVDAQKDIYVPWIVSIDGLYIGQFYHWLFKVVLDTGKPRMQFPRWALDRYFQDVPNSAWNEDKHTYEYPCQTKLKSFRFGIGGSYYWVHPRWRYIHHVRGGDTCVWGSLEVCDDLCIWGLPVIEDHFVVFDYGKRRVGFAKKLVKAEQPPLLGVLPRGPWGIIA</sequence>
<keyword evidence="3" id="KW-0645">Protease</keyword>
<dbReference type="SUPFAM" id="SSF50630">
    <property type="entry name" value="Acid proteases"/>
    <property type="match status" value="1"/>
</dbReference>
<dbReference type="GO" id="GO:0004190">
    <property type="term" value="F:aspartic-type endopeptidase activity"/>
    <property type="evidence" value="ECO:0007669"/>
    <property type="project" value="UniProtKB-KW"/>
</dbReference>
<evidence type="ECO:0000259" key="4">
    <source>
        <dbReference type="PROSITE" id="PS51767"/>
    </source>
</evidence>